<dbReference type="OrthoDB" id="10061064at2759"/>
<feature type="region of interest" description="Disordered" evidence="4">
    <location>
        <begin position="1"/>
        <end position="31"/>
    </location>
</feature>
<reference evidence="5" key="1">
    <citation type="submission" date="2022-07" db="EMBL/GenBank/DDBJ databases">
        <title>Phylogenomic reconstructions and comparative analyses of Kickxellomycotina fungi.</title>
        <authorList>
            <person name="Reynolds N.K."/>
            <person name="Stajich J.E."/>
            <person name="Barry K."/>
            <person name="Grigoriev I.V."/>
            <person name="Crous P."/>
            <person name="Smith M.E."/>
        </authorList>
    </citation>
    <scope>NUCLEOTIDE SEQUENCE</scope>
    <source>
        <strain evidence="5">NBRC 100468</strain>
    </source>
</reference>
<feature type="compositionally biased region" description="Polar residues" evidence="4">
    <location>
        <begin position="1"/>
        <end position="25"/>
    </location>
</feature>
<keyword evidence="5" id="KW-0647">Proteasome</keyword>
<dbReference type="Proteomes" id="UP001150538">
    <property type="component" value="Unassembled WGS sequence"/>
</dbReference>
<keyword evidence="3" id="KW-0813">Transport</keyword>
<evidence type="ECO:0000256" key="2">
    <source>
        <dbReference type="ARBA" id="ARBA00023242"/>
    </source>
</evidence>
<evidence type="ECO:0000256" key="1">
    <source>
        <dbReference type="ARBA" id="ARBA00006199"/>
    </source>
</evidence>
<feature type="compositionally biased region" description="Polar residues" evidence="4">
    <location>
        <begin position="45"/>
        <end position="70"/>
    </location>
</feature>
<dbReference type="GO" id="GO:0000502">
    <property type="term" value="C:proteasome complex"/>
    <property type="evidence" value="ECO:0007669"/>
    <property type="project" value="UniProtKB-KW"/>
</dbReference>
<comment type="function">
    <text evidence="3">Involved in ubiquitin-mediated protein degradation. Regulatory factor in the ubiquitin/proteasome pathway that controls the turnover of proteasome substrates. Targets proteasomes to the nucleus and facilitates the degradation of nuclear proteins.</text>
</comment>
<keyword evidence="3" id="KW-0653">Protein transport</keyword>
<accession>A0A9W8DM51</accession>
<dbReference type="Gene3D" id="1.20.58.1590">
    <property type="entry name" value="Tethering factor for nuclear proteasome Cut8/Sts1"/>
    <property type="match status" value="1"/>
</dbReference>
<comment type="similarity">
    <text evidence="1 3">Belongs to the cut8/STS1 family.</text>
</comment>
<name>A0A9W8DM51_9FUNG</name>
<dbReference type="Pfam" id="PF08559">
    <property type="entry name" value="Cut8"/>
    <property type="match status" value="2"/>
</dbReference>
<dbReference type="AlphaFoldDB" id="A0A9W8DM51"/>
<comment type="subcellular location">
    <subcellularLocation>
        <location evidence="3">Cytoplasm</location>
    </subcellularLocation>
    <subcellularLocation>
        <location evidence="3">Nucleus</location>
    </subcellularLocation>
</comment>
<dbReference type="GO" id="GO:0015031">
    <property type="term" value="P:protein transport"/>
    <property type="evidence" value="ECO:0007669"/>
    <property type="project" value="UniProtKB-UniRule"/>
</dbReference>
<protein>
    <recommendedName>
        <fullName evidence="3">Tethering factor for nuclear proteasome STS1</fullName>
    </recommendedName>
</protein>
<proteinExistence type="inferred from homology"/>
<dbReference type="GO" id="GO:0005737">
    <property type="term" value="C:cytoplasm"/>
    <property type="evidence" value="ECO:0007669"/>
    <property type="project" value="UniProtKB-SubCell"/>
</dbReference>
<sequence>MFGQNPWNSPTTVLAPTSHTTNNIAGNRPQWGSAVPNFTSYLASGPNSTNPLNDPGNSGTGFSANNSSSEALGGGLKGHKRKVSIDDASMKGLSPEPQEHQEQQYNQMNNNSNRAFRKHKSLANLRKNRSICFDENMPMPKSRVPNMFSNDFSATNSLTGGANRKRTRMEDARGKGELSLAKLLEPMEQKDLIDIIHTLTEKHPGILQDLRSLLPKPTVTSACRQLEKLERKLQESFPYNKSGVIYDDYTFSRVSPSLRELRDTILMYVDYFTHQGLESNVMRTENYGGEENDNLNPGRNGTLTHPCEWFSLLDSATTVATRMPQWNNEEYDSIRKDVLKQLSDGWLRAIIATCRWVKEGNIVGQYIVAEWERSLSFHARNSGFPNLFQPATHAFNHHILPALGIHHT</sequence>
<keyword evidence="6" id="KW-1185">Reference proteome</keyword>
<dbReference type="GO" id="GO:0031965">
    <property type="term" value="C:nuclear membrane"/>
    <property type="evidence" value="ECO:0007669"/>
    <property type="project" value="TreeGrafter"/>
</dbReference>
<comment type="subunit">
    <text evidence="3">Binds the proteasome.</text>
</comment>
<dbReference type="PANTHER" id="PTHR28032">
    <property type="entry name" value="FI02826P"/>
    <property type="match status" value="1"/>
</dbReference>
<gene>
    <name evidence="5" type="primary">STS1</name>
    <name evidence="5" type="ORF">H4219_003979</name>
</gene>
<feature type="region of interest" description="Disordered" evidence="4">
    <location>
        <begin position="45"/>
        <end position="80"/>
    </location>
</feature>
<dbReference type="EMBL" id="JANBPU010000116">
    <property type="protein sequence ID" value="KAJ1916078.1"/>
    <property type="molecule type" value="Genomic_DNA"/>
</dbReference>
<dbReference type="GO" id="GO:0070628">
    <property type="term" value="F:proteasome binding"/>
    <property type="evidence" value="ECO:0007669"/>
    <property type="project" value="TreeGrafter"/>
</dbReference>
<dbReference type="InterPro" id="IPR038422">
    <property type="entry name" value="Cut8/Sts1_sf"/>
</dbReference>
<dbReference type="InterPro" id="IPR013868">
    <property type="entry name" value="Cut8/Sts1_fam"/>
</dbReference>
<evidence type="ECO:0000313" key="5">
    <source>
        <dbReference type="EMBL" id="KAJ1916078.1"/>
    </source>
</evidence>
<dbReference type="PANTHER" id="PTHR28032:SF1">
    <property type="entry name" value="FI02826P"/>
    <property type="match status" value="1"/>
</dbReference>
<comment type="caution">
    <text evidence="5">The sequence shown here is derived from an EMBL/GenBank/DDBJ whole genome shotgun (WGS) entry which is preliminary data.</text>
</comment>
<dbReference type="GO" id="GO:0031144">
    <property type="term" value="P:proteasome localization"/>
    <property type="evidence" value="ECO:0007669"/>
    <property type="project" value="UniProtKB-UniRule"/>
</dbReference>
<keyword evidence="2 3" id="KW-0539">Nucleus</keyword>
<evidence type="ECO:0000313" key="6">
    <source>
        <dbReference type="Proteomes" id="UP001150538"/>
    </source>
</evidence>
<organism evidence="5 6">
    <name type="scientific">Mycoemilia scoparia</name>
    <dbReference type="NCBI Taxonomy" id="417184"/>
    <lineage>
        <taxon>Eukaryota</taxon>
        <taxon>Fungi</taxon>
        <taxon>Fungi incertae sedis</taxon>
        <taxon>Zoopagomycota</taxon>
        <taxon>Kickxellomycotina</taxon>
        <taxon>Kickxellomycetes</taxon>
        <taxon>Kickxellales</taxon>
        <taxon>Kickxellaceae</taxon>
        <taxon>Mycoemilia</taxon>
    </lineage>
</organism>
<keyword evidence="3" id="KW-0963">Cytoplasm</keyword>
<evidence type="ECO:0000256" key="4">
    <source>
        <dbReference type="SAM" id="MobiDB-lite"/>
    </source>
</evidence>
<evidence type="ECO:0000256" key="3">
    <source>
        <dbReference type="RuleBase" id="RU368013"/>
    </source>
</evidence>
<dbReference type="GO" id="GO:0071630">
    <property type="term" value="P:nuclear protein quality control by the ubiquitin-proteasome system"/>
    <property type="evidence" value="ECO:0007669"/>
    <property type="project" value="UniProtKB-UniRule"/>
</dbReference>